<feature type="domain" description="Tyrosine specific protein phosphatases" evidence="2">
    <location>
        <begin position="69"/>
        <end position="123"/>
    </location>
</feature>
<accession>A0ABW0DZX3</accession>
<dbReference type="Pfam" id="PF22784">
    <property type="entry name" value="PTP-SAK"/>
    <property type="match status" value="1"/>
</dbReference>
<dbReference type="InterPro" id="IPR057023">
    <property type="entry name" value="PTP-SAK"/>
</dbReference>
<gene>
    <name evidence="3" type="ORF">ACFPWV_24190</name>
</gene>
<reference evidence="4" key="1">
    <citation type="journal article" date="2019" name="Int. J. Syst. Evol. Microbiol.">
        <title>The Global Catalogue of Microorganisms (GCM) 10K type strain sequencing project: providing services to taxonomists for standard genome sequencing and annotation.</title>
        <authorList>
            <consortium name="The Broad Institute Genomics Platform"/>
            <consortium name="The Broad Institute Genome Sequencing Center for Infectious Disease"/>
            <person name="Wu L."/>
            <person name="Ma J."/>
        </authorList>
    </citation>
    <scope>NUCLEOTIDE SEQUENCE [LARGE SCALE GENOMIC DNA]</scope>
    <source>
        <strain evidence="4">CGMCC 4.7131</strain>
    </source>
</reference>
<evidence type="ECO:0000313" key="4">
    <source>
        <dbReference type="Proteomes" id="UP001596035"/>
    </source>
</evidence>
<dbReference type="Proteomes" id="UP001596035">
    <property type="component" value="Unassembled WGS sequence"/>
</dbReference>
<dbReference type="InterPro" id="IPR029021">
    <property type="entry name" value="Prot-tyrosine_phosphatase-like"/>
</dbReference>
<dbReference type="Gene3D" id="3.90.190.10">
    <property type="entry name" value="Protein tyrosine phosphatase superfamily"/>
    <property type="match status" value="1"/>
</dbReference>
<dbReference type="InterPro" id="IPR050561">
    <property type="entry name" value="PTP"/>
</dbReference>
<dbReference type="RefSeq" id="WP_344559920.1">
    <property type="nucleotide sequence ID" value="NZ_BAAATG010000016.1"/>
</dbReference>
<dbReference type="SUPFAM" id="SSF52799">
    <property type="entry name" value="(Phosphotyrosine protein) phosphatases II"/>
    <property type="match status" value="1"/>
</dbReference>
<evidence type="ECO:0000313" key="3">
    <source>
        <dbReference type="EMBL" id="MFC5242974.1"/>
    </source>
</evidence>
<sequence>MTEQWNDRTPGVVRLPSGRLVRGRGLRNGLPEGQVPTLAVYLTDHRPAAQPWESRWIRWRDFWLPSDPDDALRTLRLVHERGLGERVEVACGGGVGRTGTALAAMCVMEGMEPGQAVKWVRQHYRSRAVEVPWQRRFVRRAHASGAFGPREP</sequence>
<dbReference type="SMART" id="SM00404">
    <property type="entry name" value="PTPc_motif"/>
    <property type="match status" value="1"/>
</dbReference>
<evidence type="ECO:0000259" key="2">
    <source>
        <dbReference type="PROSITE" id="PS50056"/>
    </source>
</evidence>
<name>A0ABW0DZX3_9ACTN</name>
<dbReference type="InterPro" id="IPR000387">
    <property type="entry name" value="Tyr_Pase_dom"/>
</dbReference>
<dbReference type="PANTHER" id="PTHR23339">
    <property type="entry name" value="TYROSINE SPECIFIC PROTEIN PHOSPHATASE AND DUAL SPECIFICITY PROTEIN PHOSPHATASE"/>
    <property type="match status" value="1"/>
</dbReference>
<proteinExistence type="predicted"/>
<keyword evidence="4" id="KW-1185">Reference proteome</keyword>
<dbReference type="InterPro" id="IPR003595">
    <property type="entry name" value="Tyr_Pase_cat"/>
</dbReference>
<dbReference type="EMBL" id="JBHSKN010000021">
    <property type="protein sequence ID" value="MFC5242974.1"/>
    <property type="molecule type" value="Genomic_DNA"/>
</dbReference>
<protein>
    <submittedName>
        <fullName evidence="3">Protein-tyrosine phosphatase family protein</fullName>
    </submittedName>
</protein>
<evidence type="ECO:0000256" key="1">
    <source>
        <dbReference type="ARBA" id="ARBA00022801"/>
    </source>
</evidence>
<comment type="caution">
    <text evidence="3">The sequence shown here is derived from an EMBL/GenBank/DDBJ whole genome shotgun (WGS) entry which is preliminary data.</text>
</comment>
<keyword evidence="1" id="KW-0378">Hydrolase</keyword>
<organism evidence="3 4">
    <name type="scientific">Streptomyces atrovirens</name>
    <dbReference type="NCBI Taxonomy" id="285556"/>
    <lineage>
        <taxon>Bacteria</taxon>
        <taxon>Bacillati</taxon>
        <taxon>Actinomycetota</taxon>
        <taxon>Actinomycetes</taxon>
        <taxon>Kitasatosporales</taxon>
        <taxon>Streptomycetaceae</taxon>
        <taxon>Streptomyces</taxon>
    </lineage>
</organism>
<dbReference type="PROSITE" id="PS50056">
    <property type="entry name" value="TYR_PHOSPHATASE_2"/>
    <property type="match status" value="1"/>
</dbReference>